<dbReference type="InterPro" id="IPR016064">
    <property type="entry name" value="NAD/diacylglycerol_kinase_sf"/>
</dbReference>
<dbReference type="Proteomes" id="UP000434580">
    <property type="component" value="Unassembled WGS sequence"/>
</dbReference>
<dbReference type="OrthoDB" id="5511344at2"/>
<dbReference type="PANTHER" id="PTHR40697:SF2">
    <property type="entry name" value="ATP-NAD KINASE-RELATED"/>
    <property type="match status" value="1"/>
</dbReference>
<dbReference type="Gene3D" id="3.40.50.10330">
    <property type="entry name" value="Probable inorganic polyphosphate/atp-NAD kinase, domain 1"/>
    <property type="match status" value="1"/>
</dbReference>
<gene>
    <name evidence="1" type="ORF">DPBNPPHM_02303</name>
</gene>
<dbReference type="SUPFAM" id="SSF111331">
    <property type="entry name" value="NAD kinase/diacylglycerol kinase-like"/>
    <property type="match status" value="1"/>
</dbReference>
<dbReference type="InterPro" id="IPR002504">
    <property type="entry name" value="NADK"/>
</dbReference>
<evidence type="ECO:0008006" key="3">
    <source>
        <dbReference type="Google" id="ProtNLM"/>
    </source>
</evidence>
<dbReference type="GO" id="GO:0051287">
    <property type="term" value="F:NAD binding"/>
    <property type="evidence" value="ECO:0007669"/>
    <property type="project" value="UniProtKB-ARBA"/>
</dbReference>
<dbReference type="PANTHER" id="PTHR40697">
    <property type="entry name" value="ACETOIN CATABOLISM PROTEIN X"/>
    <property type="match status" value="1"/>
</dbReference>
<dbReference type="InterPro" id="IPR039065">
    <property type="entry name" value="AcoX-like"/>
</dbReference>
<dbReference type="EMBL" id="CACSII010000019">
    <property type="protein sequence ID" value="CAA0117605.1"/>
    <property type="molecule type" value="Genomic_DNA"/>
</dbReference>
<accession>A0A5S9QHT4</accession>
<sequence>MTSNRNLSIGLVVNTYAGIGGEAALKGSDGAARDRALEYLDASEKTLRTPQRLAQMLALVESNDIHWLTGEASLGAEYLAASDIDNISIVYSPKSADSPTTAIDTRSVCLALLNKDCDLIVFCGGDGTARDVFDVIGHRVPCLGLPSGVKMQSGVFAISPAATASVINHIVDHDLTQIAEQDVRDIDEQALRQGKVRSQYYGSLMVPDEPRYLQNLKIGGIEHEPLVLDDLADYLTEMMFDSEAIFLVGPGSTTAHWMERLGLPNTLVGFDAIQDGQHLQSDLTGRDIDVLLGGDIEVFIVITPTGNQGILLGRGNQQLTPLVIQQVKKRQWLIISAKSKLKALEGRPLIVDTNDSSLDKQLCGLYPVVTGYNDRVLYPISTSYE</sequence>
<dbReference type="InterPro" id="IPR017438">
    <property type="entry name" value="ATP-NAD_kinase_N"/>
</dbReference>
<dbReference type="Pfam" id="PF20143">
    <property type="entry name" value="NAD_kinase_C"/>
    <property type="match status" value="1"/>
</dbReference>
<dbReference type="GO" id="GO:0006741">
    <property type="term" value="P:NADP+ biosynthetic process"/>
    <property type="evidence" value="ECO:0007669"/>
    <property type="project" value="InterPro"/>
</dbReference>
<reference evidence="1 2" key="1">
    <citation type="submission" date="2019-11" db="EMBL/GenBank/DDBJ databases">
        <authorList>
            <person name="Holert J."/>
        </authorList>
    </citation>
    <scope>NUCLEOTIDE SEQUENCE [LARGE SCALE GENOMIC DNA]</scope>
    <source>
        <strain evidence="1">BC5_2</strain>
    </source>
</reference>
<evidence type="ECO:0000313" key="2">
    <source>
        <dbReference type="Proteomes" id="UP000434580"/>
    </source>
</evidence>
<name>A0A5S9QHT4_9GAMM</name>
<dbReference type="GO" id="GO:0005524">
    <property type="term" value="F:ATP binding"/>
    <property type="evidence" value="ECO:0007669"/>
    <property type="project" value="UniProtKB-ARBA"/>
</dbReference>
<dbReference type="PIRSF" id="PIRSF016907">
    <property type="entry name" value="Kin_ATP-NAD"/>
    <property type="match status" value="1"/>
</dbReference>
<dbReference type="Pfam" id="PF01513">
    <property type="entry name" value="NAD_kinase"/>
    <property type="match status" value="1"/>
</dbReference>
<evidence type="ECO:0000313" key="1">
    <source>
        <dbReference type="EMBL" id="CAA0117605.1"/>
    </source>
</evidence>
<dbReference type="AlphaFoldDB" id="A0A5S9QHT4"/>
<proteinExistence type="predicted"/>
<organism evidence="1 2">
    <name type="scientific">BD1-7 clade bacterium</name>
    <dbReference type="NCBI Taxonomy" id="2029982"/>
    <lineage>
        <taxon>Bacteria</taxon>
        <taxon>Pseudomonadati</taxon>
        <taxon>Pseudomonadota</taxon>
        <taxon>Gammaproteobacteria</taxon>
        <taxon>Cellvibrionales</taxon>
        <taxon>Spongiibacteraceae</taxon>
        <taxon>BD1-7 clade</taxon>
    </lineage>
</organism>
<dbReference type="InterPro" id="IPR011386">
    <property type="entry name" value="Put_ATP-NAD_kin"/>
</dbReference>
<dbReference type="GO" id="GO:0003951">
    <property type="term" value="F:NAD+ kinase activity"/>
    <property type="evidence" value="ECO:0007669"/>
    <property type="project" value="InterPro"/>
</dbReference>
<protein>
    <recommendedName>
        <fullName evidence="3">ATP-NAD kinase</fullName>
    </recommendedName>
</protein>